<evidence type="ECO:0000313" key="2">
    <source>
        <dbReference type="Proteomes" id="UP001291623"/>
    </source>
</evidence>
<evidence type="ECO:0000313" key="1">
    <source>
        <dbReference type="EMBL" id="KAK4350672.1"/>
    </source>
</evidence>
<proteinExistence type="predicted"/>
<gene>
    <name evidence="1" type="ORF">RND71_029985</name>
</gene>
<sequence>MSCLGVLEQRQIEDLEKAVVHMDGTGGALERLKDIIETHAQQNCLLFKPNPGRMQDGHQIYGVSEDP</sequence>
<dbReference type="Proteomes" id="UP001291623">
    <property type="component" value="Unassembled WGS sequence"/>
</dbReference>
<name>A0AAE1RHC5_9SOLA</name>
<dbReference type="AlphaFoldDB" id="A0AAE1RHC5"/>
<protein>
    <submittedName>
        <fullName evidence="1">Uncharacterized protein</fullName>
    </submittedName>
</protein>
<accession>A0AAE1RHC5</accession>
<comment type="caution">
    <text evidence="1">The sequence shown here is derived from an EMBL/GenBank/DDBJ whole genome shotgun (WGS) entry which is preliminary data.</text>
</comment>
<dbReference type="EMBL" id="JAVYJV010000016">
    <property type="protein sequence ID" value="KAK4350672.1"/>
    <property type="molecule type" value="Genomic_DNA"/>
</dbReference>
<reference evidence="1" key="1">
    <citation type="submission" date="2023-12" db="EMBL/GenBank/DDBJ databases">
        <title>Genome assembly of Anisodus tanguticus.</title>
        <authorList>
            <person name="Wang Y.-J."/>
        </authorList>
    </citation>
    <scope>NUCLEOTIDE SEQUENCE</scope>
    <source>
        <strain evidence="1">KB-2021</strain>
        <tissue evidence="1">Leaf</tissue>
    </source>
</reference>
<organism evidence="1 2">
    <name type="scientific">Anisodus tanguticus</name>
    <dbReference type="NCBI Taxonomy" id="243964"/>
    <lineage>
        <taxon>Eukaryota</taxon>
        <taxon>Viridiplantae</taxon>
        <taxon>Streptophyta</taxon>
        <taxon>Embryophyta</taxon>
        <taxon>Tracheophyta</taxon>
        <taxon>Spermatophyta</taxon>
        <taxon>Magnoliopsida</taxon>
        <taxon>eudicotyledons</taxon>
        <taxon>Gunneridae</taxon>
        <taxon>Pentapetalae</taxon>
        <taxon>asterids</taxon>
        <taxon>lamiids</taxon>
        <taxon>Solanales</taxon>
        <taxon>Solanaceae</taxon>
        <taxon>Solanoideae</taxon>
        <taxon>Hyoscyameae</taxon>
        <taxon>Anisodus</taxon>
    </lineage>
</organism>
<keyword evidence="2" id="KW-1185">Reference proteome</keyword>